<dbReference type="EMBL" id="CP002659">
    <property type="protein sequence ID" value="AEC01892.1"/>
    <property type="molecule type" value="Genomic_DNA"/>
</dbReference>
<dbReference type="InterPro" id="IPR027417">
    <property type="entry name" value="P-loop_NTPase"/>
</dbReference>
<evidence type="ECO:0000313" key="2">
    <source>
        <dbReference type="EMBL" id="AEC01892.1"/>
    </source>
</evidence>
<dbReference type="CDD" id="cd00009">
    <property type="entry name" value="AAA"/>
    <property type="match status" value="1"/>
</dbReference>
<evidence type="ECO:0000313" key="3">
    <source>
        <dbReference type="Proteomes" id="UP000007939"/>
    </source>
</evidence>
<dbReference type="GO" id="GO:0005524">
    <property type="term" value="F:ATP binding"/>
    <property type="evidence" value="ECO:0007669"/>
    <property type="project" value="InterPro"/>
</dbReference>
<dbReference type="HOGENOM" id="CLU_026145_1_1_12"/>
<dbReference type="SUPFAM" id="SSF54211">
    <property type="entry name" value="Ribosomal protein S5 domain 2-like"/>
    <property type="match status" value="1"/>
</dbReference>
<dbReference type="eggNOG" id="COG0606">
    <property type="taxonomic scope" value="Bacteria"/>
</dbReference>
<proteinExistence type="predicted"/>
<dbReference type="PANTHER" id="PTHR32039:SF7">
    <property type="entry name" value="COMPETENCE PROTEIN COMM"/>
    <property type="match status" value="1"/>
</dbReference>
<dbReference type="RefSeq" id="WP_013739288.1">
    <property type="nucleotide sequence ID" value="NC_015436.1"/>
</dbReference>
<dbReference type="SMART" id="SM00382">
    <property type="entry name" value="AAA"/>
    <property type="match status" value="1"/>
</dbReference>
<dbReference type="InterPro" id="IPR020568">
    <property type="entry name" value="Ribosomal_Su5_D2-typ_SF"/>
</dbReference>
<name>F4GKX9_PARC1</name>
<dbReference type="SUPFAM" id="SSF52540">
    <property type="entry name" value="P-loop containing nucleoside triphosphate hydrolases"/>
    <property type="match status" value="1"/>
</dbReference>
<dbReference type="Pfam" id="PF01078">
    <property type="entry name" value="Mg_chelatase"/>
    <property type="match status" value="1"/>
</dbReference>
<dbReference type="Pfam" id="PF13541">
    <property type="entry name" value="ChlI"/>
    <property type="match status" value="1"/>
</dbReference>
<feature type="domain" description="AAA+ ATPase" evidence="1">
    <location>
        <begin position="224"/>
        <end position="404"/>
    </location>
</feature>
<dbReference type="InterPro" id="IPR003593">
    <property type="entry name" value="AAA+_ATPase"/>
</dbReference>
<evidence type="ECO:0000259" key="1">
    <source>
        <dbReference type="SMART" id="SM00382"/>
    </source>
</evidence>
<reference evidence="2 3" key="2">
    <citation type="journal article" date="2012" name="Stand. Genomic Sci.">
        <title>Complete genome sequence of the termite hindgut bacterium Spirochaeta coccoides type strain (SPN1(T)), reclassification in the genus Sphaerochaeta as Sphaerochaeta coccoides comb. nov. and emendations of the family Spirochaetaceae and the genus Sphaerochaeta.</title>
        <authorList>
            <person name="Abt B."/>
            <person name="Han C."/>
            <person name="Scheuner C."/>
            <person name="Lu M."/>
            <person name="Lapidus A."/>
            <person name="Nolan M."/>
            <person name="Lucas S."/>
            <person name="Hammon N."/>
            <person name="Deshpande S."/>
            <person name="Cheng J.F."/>
            <person name="Tapia R."/>
            <person name="Goodwin L.A."/>
            <person name="Pitluck S."/>
            <person name="Liolios K."/>
            <person name="Pagani I."/>
            <person name="Ivanova N."/>
            <person name="Mavromatis K."/>
            <person name="Mikhailova N."/>
            <person name="Huntemann M."/>
            <person name="Pati A."/>
            <person name="Chen A."/>
            <person name="Palaniappan K."/>
            <person name="Land M."/>
            <person name="Hauser L."/>
            <person name="Brambilla E.M."/>
            <person name="Rohde M."/>
            <person name="Spring S."/>
            <person name="Gronow S."/>
            <person name="Goker M."/>
            <person name="Woyke T."/>
            <person name="Bristow J."/>
            <person name="Eisen J.A."/>
            <person name="Markowitz V."/>
            <person name="Hugenholtz P."/>
            <person name="Kyrpides N.C."/>
            <person name="Klenk H.P."/>
            <person name="Detter J.C."/>
        </authorList>
    </citation>
    <scope>NUCLEOTIDE SEQUENCE [LARGE SCALE GENOMIC DNA]</scope>
    <source>
        <strain evidence="3">ATCC BAA-1237 / DSM 17374 / SPN1</strain>
    </source>
</reference>
<dbReference type="InterPro" id="IPR045006">
    <property type="entry name" value="CHLI-like"/>
</dbReference>
<protein>
    <submittedName>
        <fullName evidence="2">Magnesium chelatase ChlI subunit</fullName>
    </submittedName>
</protein>
<dbReference type="InterPro" id="IPR025158">
    <property type="entry name" value="Mg_chelat-rel_C"/>
</dbReference>
<dbReference type="InterPro" id="IPR000523">
    <property type="entry name" value="Mg_chelatse_chII-like_cat_dom"/>
</dbReference>
<dbReference type="KEGG" id="scc:Spico_0664"/>
<dbReference type="PANTHER" id="PTHR32039">
    <property type="entry name" value="MAGNESIUM-CHELATASE SUBUNIT CHLI"/>
    <property type="match status" value="1"/>
</dbReference>
<dbReference type="Gene3D" id="3.40.50.300">
    <property type="entry name" value="P-loop containing nucleotide triphosphate hydrolases"/>
    <property type="match status" value="1"/>
</dbReference>
<accession>F4GKX9</accession>
<dbReference type="Proteomes" id="UP000007939">
    <property type="component" value="Chromosome"/>
</dbReference>
<dbReference type="InterPro" id="IPR014721">
    <property type="entry name" value="Ribsml_uS5_D2-typ_fold_subgr"/>
</dbReference>
<dbReference type="Pfam" id="PF13335">
    <property type="entry name" value="Mg_chelatase_C"/>
    <property type="match status" value="1"/>
</dbReference>
<reference evidence="3" key="1">
    <citation type="submission" date="2011-04" db="EMBL/GenBank/DDBJ databases">
        <title>The complete genome of Spirochaeta coccoides DSM 17374.</title>
        <authorList>
            <person name="Lucas S."/>
            <person name="Copeland A."/>
            <person name="Lapidus A."/>
            <person name="Bruce D."/>
            <person name="Goodwin L."/>
            <person name="Pitluck S."/>
            <person name="Peters L."/>
            <person name="Kyrpides N."/>
            <person name="Mavromatis K."/>
            <person name="Pagani I."/>
            <person name="Ivanova N."/>
            <person name="Ovchinnikova G."/>
            <person name="Lu M."/>
            <person name="Detter J.C."/>
            <person name="Tapia R."/>
            <person name="Han C."/>
            <person name="Land M."/>
            <person name="Hauser L."/>
            <person name="Markowitz V."/>
            <person name="Cheng J.-F."/>
            <person name="Hugenholtz P."/>
            <person name="Woyke T."/>
            <person name="Wu D."/>
            <person name="Spring S."/>
            <person name="Schroeder M."/>
            <person name="Brambilla E."/>
            <person name="Klenk H.-P."/>
            <person name="Eisen J.A."/>
        </authorList>
    </citation>
    <scope>NUCLEOTIDE SEQUENCE [LARGE SCALE GENOMIC DNA]</scope>
    <source>
        <strain evidence="3">ATCC BAA-1237 / DSM 17374 / SPN1</strain>
    </source>
</reference>
<keyword evidence="3" id="KW-1185">Reference proteome</keyword>
<dbReference type="Gene3D" id="3.30.230.10">
    <property type="match status" value="1"/>
</dbReference>
<organism evidence="2 3">
    <name type="scientific">Parasphaerochaeta coccoides (strain ATCC BAA-1237 / DSM 17374 / SPN1)</name>
    <name type="common">Sphaerochaeta coccoides</name>
    <dbReference type="NCBI Taxonomy" id="760011"/>
    <lineage>
        <taxon>Bacteria</taxon>
        <taxon>Pseudomonadati</taxon>
        <taxon>Spirochaetota</taxon>
        <taxon>Spirochaetia</taxon>
        <taxon>Spirochaetales</taxon>
        <taxon>Sphaerochaetaceae</taxon>
        <taxon>Parasphaerochaeta</taxon>
    </lineage>
</organism>
<dbReference type="AlphaFoldDB" id="F4GKX9"/>
<dbReference type="STRING" id="760011.Spico_0664"/>
<dbReference type="OrthoDB" id="9813147at2"/>
<sequence length="521" mass="57477">MLIFSHLAQGYRGICIQIEADVRNGFPGFDIVGLPDSTIREARERIRSAIRNSGFKFPAQRILVNLAPAHIPKTGTELDAAIAVAILLAGIHVLSLPAAPLMITGELALDGHIRGNMSLSAVESARLVGCRTILSPESHLASLSYNEQNEHHSPENHQDTIVVHPVRTLKEAFQAAQEHIKNHKSIITSVKKDNESYPLPPLSPFQGITGMKEARRALEIAAAGRHDVLLFGPSGSGKTMIASRFIQLIPPLGSMEAKERLLVWESCRNRQEAQEGIGTILPHDCTSRQVLGSIRTASPGQGALHHGSVLFLDEITAYAPKVLETIKEIHDEGKTILQMNDGRHIVYPSVFQVIATMNACPCGRLGMEKNSCLCSDKEIRHFWKKVPAPILDRFDIRLPIIPEDFSVPLETSQDDELPARITNAVCRQDERFAESPQHYHRNGDIVRGPALDFFPKLPEILKLLRSFPATASFSVRGLLCTAAVARTIADLDDSDSIRACHMEEAIGMRKFAGTDIFWRNL</sequence>
<gene>
    <name evidence="2" type="ordered locus">Spico_0664</name>
</gene>